<dbReference type="InterPro" id="IPR016047">
    <property type="entry name" value="M23ase_b-sheet_dom"/>
</dbReference>
<proteinExistence type="predicted"/>
<organism evidence="3 4">
    <name type="scientific">Candidatus Daviesbacteria bacterium RIFCSPLOWO2_01_FULL_40_24</name>
    <dbReference type="NCBI Taxonomy" id="1797787"/>
    <lineage>
        <taxon>Bacteria</taxon>
        <taxon>Candidatus Daviesiibacteriota</taxon>
    </lineage>
</organism>
<dbReference type="CDD" id="cd12797">
    <property type="entry name" value="M23_peptidase"/>
    <property type="match status" value="1"/>
</dbReference>
<protein>
    <recommendedName>
        <fullName evidence="2">M23ase beta-sheet core domain-containing protein</fullName>
    </recommendedName>
</protein>
<dbReference type="InterPro" id="IPR011055">
    <property type="entry name" value="Dup_hybrid_motif"/>
</dbReference>
<evidence type="ECO:0000256" key="1">
    <source>
        <dbReference type="SAM" id="MobiDB-lite"/>
    </source>
</evidence>
<accession>A0A1F5MKL4</accession>
<reference evidence="3 4" key="1">
    <citation type="journal article" date="2016" name="Nat. Commun.">
        <title>Thousands of microbial genomes shed light on interconnected biogeochemical processes in an aquifer system.</title>
        <authorList>
            <person name="Anantharaman K."/>
            <person name="Brown C.T."/>
            <person name="Hug L.A."/>
            <person name="Sharon I."/>
            <person name="Castelle C.J."/>
            <person name="Probst A.J."/>
            <person name="Thomas B.C."/>
            <person name="Singh A."/>
            <person name="Wilkins M.J."/>
            <person name="Karaoz U."/>
            <person name="Brodie E.L."/>
            <person name="Williams K.H."/>
            <person name="Hubbard S.S."/>
            <person name="Banfield J.F."/>
        </authorList>
    </citation>
    <scope>NUCLEOTIDE SEQUENCE [LARGE SCALE GENOMIC DNA]</scope>
</reference>
<name>A0A1F5MKL4_9BACT</name>
<dbReference type="AlphaFoldDB" id="A0A1F5MKL4"/>
<evidence type="ECO:0000313" key="3">
    <source>
        <dbReference type="EMBL" id="OGE65878.1"/>
    </source>
</evidence>
<dbReference type="Gene3D" id="2.70.70.10">
    <property type="entry name" value="Glucose Permease (Domain IIA)"/>
    <property type="match status" value="1"/>
</dbReference>
<comment type="caution">
    <text evidence="3">The sequence shown here is derived from an EMBL/GenBank/DDBJ whole genome shotgun (WGS) entry which is preliminary data.</text>
</comment>
<dbReference type="Proteomes" id="UP000178017">
    <property type="component" value="Unassembled WGS sequence"/>
</dbReference>
<evidence type="ECO:0000313" key="4">
    <source>
        <dbReference type="Proteomes" id="UP000178017"/>
    </source>
</evidence>
<feature type="region of interest" description="Disordered" evidence="1">
    <location>
        <begin position="239"/>
        <end position="299"/>
    </location>
</feature>
<sequence length="508" mass="57156">MKDRIKEWGWRVGFAAGLAFHPGLAKITFAEALQEALNQRVKKQLIIPLDRAAFTGGGGGVHYHHLDFAPRDSSTACPAGQRVTYLDQPVRAMMSGVVTMVGDAENRQDPEHSRVWLLDPEDGTKIIYEHLDNFQVEVGDRVQQGDPLAFASCEHRPTTRTTGVHVDIAWIVNDREAPFDDQVTIGDWEPHEVDGYYAGYLQRGNEFRWANTARCTADTYKNSWLWNEVCDQQRNDLEAESLPSNPKPPLPVPVPTPRHSEPTPTPKPKIEIPDIIIIPNTPTPEPTKTPVPAPTPRDIPPIELGCVQTRVMQNKRDKVPAELDSGGSQAAFQSYEDMLCSTQGNRDSEEGLLMIGDFEEVGIIGDPVAIKAGRGGVPFDTHQIRWFSERRNKNGYRLVNGQAFISKMFILKTIVLRMLPGQMSDSLLRYQVEISPRYIYKIDITEKGEDEPYPNLPEGDFSPSISEGQELYPFNLEFRRDMKWHADFDPAGNQGAIRFPLGAMKKYH</sequence>
<gene>
    <name evidence="3" type="ORF">A3B49_03760</name>
</gene>
<feature type="compositionally biased region" description="Pro residues" evidence="1">
    <location>
        <begin position="281"/>
        <end position="299"/>
    </location>
</feature>
<evidence type="ECO:0000259" key="2">
    <source>
        <dbReference type="Pfam" id="PF01551"/>
    </source>
</evidence>
<dbReference type="Pfam" id="PF01551">
    <property type="entry name" value="Peptidase_M23"/>
    <property type="match status" value="1"/>
</dbReference>
<feature type="domain" description="M23ase beta-sheet core" evidence="2">
    <location>
        <begin position="87"/>
        <end position="169"/>
    </location>
</feature>
<feature type="compositionally biased region" description="Pro residues" evidence="1">
    <location>
        <begin position="245"/>
        <end position="256"/>
    </location>
</feature>
<dbReference type="SUPFAM" id="SSF51261">
    <property type="entry name" value="Duplicated hybrid motif"/>
    <property type="match status" value="1"/>
</dbReference>
<dbReference type="EMBL" id="MFDO01000002">
    <property type="protein sequence ID" value="OGE65878.1"/>
    <property type="molecule type" value="Genomic_DNA"/>
</dbReference>